<feature type="compositionally biased region" description="Pro residues" evidence="1">
    <location>
        <begin position="225"/>
        <end position="234"/>
    </location>
</feature>
<feature type="region of interest" description="Disordered" evidence="1">
    <location>
        <begin position="89"/>
        <end position="114"/>
    </location>
</feature>
<dbReference type="AlphaFoldDB" id="A0A6M5Z7E1"/>
<evidence type="ECO:0000313" key="3">
    <source>
        <dbReference type="Proteomes" id="UP000503447"/>
    </source>
</evidence>
<protein>
    <submittedName>
        <fullName evidence="2">Uncharacterized protein</fullName>
    </submittedName>
</protein>
<reference evidence="3" key="1">
    <citation type="submission" date="2020-05" db="EMBL/GenBank/DDBJ databases">
        <title>Frigoriglobus tundricola gen. nov., sp. nov., a psychrotolerant cellulolytic planctomycete of the family Gemmataceae with two divergent copies of 16S rRNA gene.</title>
        <authorList>
            <person name="Kulichevskaya I.S."/>
            <person name="Ivanova A.A."/>
            <person name="Naumoff D.G."/>
            <person name="Beletsky A.V."/>
            <person name="Rijpstra W.I.C."/>
            <person name="Sinninghe Damste J.S."/>
            <person name="Mardanov A.V."/>
            <person name="Ravin N.V."/>
            <person name="Dedysh S.N."/>
        </authorList>
    </citation>
    <scope>NUCLEOTIDE SEQUENCE [LARGE SCALE GENOMIC DNA]</scope>
    <source>
        <strain evidence="3">PL17</strain>
    </source>
</reference>
<dbReference type="KEGG" id="ftj:FTUN_8948"/>
<name>A0A6M5Z7E1_9BACT</name>
<organism evidence="2 3">
    <name type="scientific">Frigoriglobus tundricola</name>
    <dbReference type="NCBI Taxonomy" id="2774151"/>
    <lineage>
        <taxon>Bacteria</taxon>
        <taxon>Pseudomonadati</taxon>
        <taxon>Planctomycetota</taxon>
        <taxon>Planctomycetia</taxon>
        <taxon>Gemmatales</taxon>
        <taxon>Gemmataceae</taxon>
        <taxon>Frigoriglobus</taxon>
    </lineage>
</organism>
<dbReference type="EMBL" id="CP053452">
    <property type="protein sequence ID" value="QJX01304.1"/>
    <property type="molecule type" value="Genomic_DNA"/>
</dbReference>
<accession>A0A6M5Z7E1</accession>
<sequence>MRTGGWRRGAAGGALLCHLLTTFGFPLPLLSAGTSKDGSRPFPCQSRPCGCLTYNECWKGDCCCFTIEEKLHWAEENGIEPPGHARALVESRKSRPAPPPKIKPPYRSESEPTHATAAPCCEARKPASTRGAGRPSCAAVAAADGPACPADSASECCEQTRPRPEELGARWVAGVFAQKCRGHGPAALLMLDPAVVPDLSPIRLDPPNRDRHPSPRSNRAVPVAHAPPTPPPRD</sequence>
<evidence type="ECO:0000313" key="2">
    <source>
        <dbReference type="EMBL" id="QJX01304.1"/>
    </source>
</evidence>
<dbReference type="Proteomes" id="UP000503447">
    <property type="component" value="Chromosome"/>
</dbReference>
<gene>
    <name evidence="2" type="ORF">FTUN_8948</name>
</gene>
<evidence type="ECO:0000256" key="1">
    <source>
        <dbReference type="SAM" id="MobiDB-lite"/>
    </source>
</evidence>
<proteinExistence type="predicted"/>
<keyword evidence="3" id="KW-1185">Reference proteome</keyword>
<feature type="region of interest" description="Disordered" evidence="1">
    <location>
        <begin position="198"/>
        <end position="234"/>
    </location>
</feature>